<organism evidence="1 2">
    <name type="scientific">Proteus mirabilis (strain HI4320)</name>
    <dbReference type="NCBI Taxonomy" id="529507"/>
    <lineage>
        <taxon>Bacteria</taxon>
        <taxon>Pseudomonadati</taxon>
        <taxon>Pseudomonadota</taxon>
        <taxon>Gammaproteobacteria</taxon>
        <taxon>Enterobacterales</taxon>
        <taxon>Morganellaceae</taxon>
        <taxon>Proteus</taxon>
    </lineage>
</organism>
<reference evidence="1 2" key="1">
    <citation type="journal article" date="2008" name="J. Bacteriol.">
        <title>Complete genome sequence of uropathogenic Proteus mirabilis, a master of both adherence and motility.</title>
        <authorList>
            <person name="Pearson M.M."/>
            <person name="Sebaihia M."/>
            <person name="Churcher C."/>
            <person name="Quail M.A."/>
            <person name="Seshasayee A.S."/>
            <person name="Luscombe N.M."/>
            <person name="Abdellah Z."/>
            <person name="Arrosmith C."/>
            <person name="Atkin B."/>
            <person name="Chillingworth T."/>
            <person name="Hauser H."/>
            <person name="Jagels K."/>
            <person name="Moule S."/>
            <person name="Mungall K."/>
            <person name="Norbertczak H."/>
            <person name="Rabbinowitsch E."/>
            <person name="Walker D."/>
            <person name="Whithead S."/>
            <person name="Thomson N.R."/>
            <person name="Rather P.N."/>
            <person name="Parkhill J."/>
            <person name="Mobley H.L."/>
        </authorList>
    </citation>
    <scope>NUCLEOTIDE SEQUENCE [LARGE SCALE GENOMIC DNA]</scope>
    <source>
        <strain evidence="1 2">HI4320</strain>
    </source>
</reference>
<evidence type="ECO:0000313" key="1">
    <source>
        <dbReference type="EMBL" id="CAR42097.1"/>
    </source>
</evidence>
<proteinExistence type="predicted"/>
<dbReference type="KEGG" id="pmr:PMI0946"/>
<dbReference type="EnsemblBacteria" id="CAR42097">
    <property type="protein sequence ID" value="CAR42097"/>
    <property type="gene ID" value="PMI0946"/>
</dbReference>
<dbReference type="EMBL" id="AM942759">
    <property type="protein sequence ID" value="CAR42097.1"/>
    <property type="molecule type" value="Genomic_DNA"/>
</dbReference>
<sequence length="94" mass="11122">MKTYFINIILSYMIISNCYANNNYIERCISDAIYTNEMCNCLYEEQLKDIKKEDLLYTKEYIRGSDEANKYMNSLFKAVQECKIKVSNVLVSKK</sequence>
<protein>
    <submittedName>
        <fullName evidence="1">Phage protein</fullName>
    </submittedName>
</protein>
<dbReference type="Proteomes" id="UP000008319">
    <property type="component" value="Chromosome"/>
</dbReference>
<evidence type="ECO:0000313" key="2">
    <source>
        <dbReference type="Proteomes" id="UP000008319"/>
    </source>
</evidence>
<dbReference type="AlphaFoldDB" id="B4ETG7"/>
<keyword evidence="2" id="KW-1185">Reference proteome</keyword>
<dbReference type="HOGENOM" id="CLU_2383782_0_0_6"/>
<accession>B4ETG7</accession>
<name>B4ETG7_PROMH</name>
<gene>
    <name evidence="1" type="ordered locus">PMI0946</name>
</gene>